<dbReference type="SUPFAM" id="SSF52091">
    <property type="entry name" value="SpoIIaa-like"/>
    <property type="match status" value="1"/>
</dbReference>
<dbReference type="AlphaFoldDB" id="A0A2S9XIQ4"/>
<sequence length="295" mass="31424">MPLSAVALGGVLDLLSVGVCVWELEVPGERESLVLRICNPAAARFLNVRVEDVLNKQIAIGFPGSLDTPLPGVFTQAIESQTTMELGDVPYKDEIVPDGVFSVVVRPLSESRALVEFTNVTDERRAQAKSEAMLEAAEVARSEAQAVAKSAKALDEKLQVIEAQKRDIIALTAPILEVGAGVLALPLAGNFDLQRSEIVREKLLDAVSATKAREVVIDVTGLGEMDEMTANELVRLTRSLALLGTRAYLTGISGANAQALVSSNAQIPAGMCMRNLESALRLLRDRRGRASAGPG</sequence>
<dbReference type="Pfam" id="PF01740">
    <property type="entry name" value="STAS"/>
    <property type="match status" value="1"/>
</dbReference>
<dbReference type="Proteomes" id="UP000237968">
    <property type="component" value="Unassembled WGS sequence"/>
</dbReference>
<evidence type="ECO:0000259" key="1">
    <source>
        <dbReference type="PROSITE" id="PS50801"/>
    </source>
</evidence>
<comment type="caution">
    <text evidence="2">The sequence shown here is derived from an EMBL/GenBank/DDBJ whole genome shotgun (WGS) entry which is preliminary data.</text>
</comment>
<reference evidence="2 3" key="1">
    <citation type="submission" date="2018-03" db="EMBL/GenBank/DDBJ databases">
        <title>Draft Genome Sequences of the Obligatory Marine Myxobacteria Enhygromyxa salina SWB005.</title>
        <authorList>
            <person name="Poehlein A."/>
            <person name="Moghaddam J.A."/>
            <person name="Harms H."/>
            <person name="Alanjari M."/>
            <person name="Koenig G.M."/>
            <person name="Daniel R."/>
            <person name="Schaeberle T.F."/>
        </authorList>
    </citation>
    <scope>NUCLEOTIDE SEQUENCE [LARGE SCALE GENOMIC DNA]</scope>
    <source>
        <strain evidence="2 3">SWB005</strain>
    </source>
</reference>
<accession>A0A2S9XIQ4</accession>
<gene>
    <name evidence="2" type="primary">pfyP_2</name>
    <name evidence="2" type="ORF">ENSA5_47580</name>
</gene>
<proteinExistence type="predicted"/>
<name>A0A2S9XIQ4_9BACT</name>
<dbReference type="PANTHER" id="PTHR33745">
    <property type="entry name" value="RSBT ANTAGONIST PROTEIN RSBS-RELATED"/>
    <property type="match status" value="1"/>
</dbReference>
<evidence type="ECO:0000313" key="3">
    <source>
        <dbReference type="Proteomes" id="UP000237968"/>
    </source>
</evidence>
<dbReference type="RefSeq" id="WP_181198078.1">
    <property type="nucleotide sequence ID" value="NZ_PVNK01000206.1"/>
</dbReference>
<dbReference type="InterPro" id="IPR036513">
    <property type="entry name" value="STAS_dom_sf"/>
</dbReference>
<dbReference type="Gene3D" id="3.30.750.24">
    <property type="entry name" value="STAS domain"/>
    <property type="match status" value="1"/>
</dbReference>
<keyword evidence="3" id="KW-1185">Reference proteome</keyword>
<dbReference type="PROSITE" id="PS50801">
    <property type="entry name" value="STAS"/>
    <property type="match status" value="1"/>
</dbReference>
<evidence type="ECO:0000313" key="2">
    <source>
        <dbReference type="EMBL" id="PRP92717.1"/>
    </source>
</evidence>
<organism evidence="2 3">
    <name type="scientific">Enhygromyxa salina</name>
    <dbReference type="NCBI Taxonomy" id="215803"/>
    <lineage>
        <taxon>Bacteria</taxon>
        <taxon>Pseudomonadati</taxon>
        <taxon>Myxococcota</taxon>
        <taxon>Polyangia</taxon>
        <taxon>Nannocystales</taxon>
        <taxon>Nannocystaceae</taxon>
        <taxon>Enhygromyxa</taxon>
    </lineage>
</organism>
<dbReference type="CDD" id="cd07041">
    <property type="entry name" value="STAS_RsbR_RsbS_like"/>
    <property type="match status" value="1"/>
</dbReference>
<dbReference type="InterPro" id="IPR002645">
    <property type="entry name" value="STAS_dom"/>
</dbReference>
<keyword evidence="2" id="KW-0675">Receptor</keyword>
<dbReference type="EMBL" id="PVNK01000206">
    <property type="protein sequence ID" value="PRP92717.1"/>
    <property type="molecule type" value="Genomic_DNA"/>
</dbReference>
<dbReference type="InterPro" id="IPR051932">
    <property type="entry name" value="Bact_StressResp_Reg"/>
</dbReference>
<feature type="domain" description="STAS" evidence="1">
    <location>
        <begin position="172"/>
        <end position="283"/>
    </location>
</feature>
<protein>
    <submittedName>
        <fullName evidence="2">Blue-light photoreceptor</fullName>
    </submittedName>
</protein>